<dbReference type="SUPFAM" id="SSF57850">
    <property type="entry name" value="RING/U-box"/>
    <property type="match status" value="1"/>
</dbReference>
<comment type="caution">
    <text evidence="11">The sequence shown here is derived from an EMBL/GenBank/DDBJ whole genome shotgun (WGS) entry which is preliminary data.</text>
</comment>
<dbReference type="PANTHER" id="PTHR46463:SF89">
    <property type="entry name" value="E3 UBIQUITIN-PROTEIN LIGASE RHB1A-RELATED"/>
    <property type="match status" value="1"/>
</dbReference>
<keyword evidence="12" id="KW-1185">Reference proteome</keyword>
<evidence type="ECO:0000256" key="5">
    <source>
        <dbReference type="ARBA" id="ARBA00022771"/>
    </source>
</evidence>
<evidence type="ECO:0000256" key="3">
    <source>
        <dbReference type="ARBA" id="ARBA00022679"/>
    </source>
</evidence>
<keyword evidence="4" id="KW-0479">Metal-binding</keyword>
<dbReference type="InterPro" id="IPR013083">
    <property type="entry name" value="Znf_RING/FYVE/PHD"/>
</dbReference>
<evidence type="ECO:0000313" key="11">
    <source>
        <dbReference type="EMBL" id="KAF9602271.1"/>
    </source>
</evidence>
<gene>
    <name evidence="11" type="ORF">IFM89_026359</name>
</gene>
<evidence type="ECO:0000256" key="6">
    <source>
        <dbReference type="ARBA" id="ARBA00022786"/>
    </source>
</evidence>
<evidence type="ECO:0000256" key="2">
    <source>
        <dbReference type="ARBA" id="ARBA00012483"/>
    </source>
</evidence>
<evidence type="ECO:0000256" key="8">
    <source>
        <dbReference type="PROSITE-ProRule" id="PRU00175"/>
    </source>
</evidence>
<dbReference type="EMBL" id="JADFTS010000006">
    <property type="protein sequence ID" value="KAF9602271.1"/>
    <property type="molecule type" value="Genomic_DNA"/>
</dbReference>
<reference evidence="11 12" key="1">
    <citation type="submission" date="2020-10" db="EMBL/GenBank/DDBJ databases">
        <title>The Coptis chinensis genome and diversification of protoberbering-type alkaloids.</title>
        <authorList>
            <person name="Wang B."/>
            <person name="Shu S."/>
            <person name="Song C."/>
            <person name="Liu Y."/>
        </authorList>
    </citation>
    <scope>NUCLEOTIDE SEQUENCE [LARGE SCALE GENOMIC DNA]</scope>
    <source>
        <strain evidence="11">HL-2020</strain>
        <tissue evidence="11">Leaf</tissue>
    </source>
</reference>
<organism evidence="11 12">
    <name type="scientific">Coptis chinensis</name>
    <dbReference type="NCBI Taxonomy" id="261450"/>
    <lineage>
        <taxon>Eukaryota</taxon>
        <taxon>Viridiplantae</taxon>
        <taxon>Streptophyta</taxon>
        <taxon>Embryophyta</taxon>
        <taxon>Tracheophyta</taxon>
        <taxon>Spermatophyta</taxon>
        <taxon>Magnoliopsida</taxon>
        <taxon>Ranunculales</taxon>
        <taxon>Ranunculaceae</taxon>
        <taxon>Coptidoideae</taxon>
        <taxon>Coptis</taxon>
    </lineage>
</organism>
<feature type="region of interest" description="Disordered" evidence="9">
    <location>
        <begin position="235"/>
        <end position="254"/>
    </location>
</feature>
<feature type="domain" description="RING-type" evidence="10">
    <location>
        <begin position="257"/>
        <end position="298"/>
    </location>
</feature>
<protein>
    <recommendedName>
        <fullName evidence="2">RING-type E3 ubiquitin transferase</fullName>
        <ecNumber evidence="2">2.3.2.27</ecNumber>
    </recommendedName>
</protein>
<keyword evidence="7" id="KW-0862">Zinc</keyword>
<evidence type="ECO:0000313" key="12">
    <source>
        <dbReference type="Proteomes" id="UP000631114"/>
    </source>
</evidence>
<evidence type="ECO:0000256" key="1">
    <source>
        <dbReference type="ARBA" id="ARBA00000900"/>
    </source>
</evidence>
<accession>A0A835HNV5</accession>
<dbReference type="PANTHER" id="PTHR46463">
    <property type="entry name" value="ZINC FINGER, RING/FYVE/PHD-TYPE"/>
    <property type="match status" value="1"/>
</dbReference>
<comment type="catalytic activity">
    <reaction evidence="1">
        <text>S-ubiquitinyl-[E2 ubiquitin-conjugating enzyme]-L-cysteine + [acceptor protein]-L-lysine = [E2 ubiquitin-conjugating enzyme]-L-cysteine + N(6)-ubiquitinyl-[acceptor protein]-L-lysine.</text>
        <dbReference type="EC" id="2.3.2.27"/>
    </reaction>
</comment>
<dbReference type="InterPro" id="IPR001841">
    <property type="entry name" value="Znf_RING"/>
</dbReference>
<name>A0A835HNV5_9MAGN</name>
<dbReference type="OrthoDB" id="8062037at2759"/>
<dbReference type="Gene3D" id="3.30.40.10">
    <property type="entry name" value="Zinc/RING finger domain, C3HC4 (zinc finger)"/>
    <property type="match status" value="1"/>
</dbReference>
<proteinExistence type="predicted"/>
<dbReference type="SMART" id="SM00184">
    <property type="entry name" value="RING"/>
    <property type="match status" value="1"/>
</dbReference>
<dbReference type="GO" id="GO:0061630">
    <property type="term" value="F:ubiquitin protein ligase activity"/>
    <property type="evidence" value="ECO:0007669"/>
    <property type="project" value="UniProtKB-EC"/>
</dbReference>
<dbReference type="GO" id="GO:0008270">
    <property type="term" value="F:zinc ion binding"/>
    <property type="evidence" value="ECO:0007669"/>
    <property type="project" value="UniProtKB-KW"/>
</dbReference>
<sequence>MGNACCAVHPNANLHKHAYSVSGDRTAVSRRSNSSVVPAQSANRLGNPVSSSIHGNLGSNIVIENRIIDLTNFPAFINQKPFAAGVIAQRVRDEHLTTPNKIQRPHTEDQQVARVTGAANANQADELNIQTTHDERLITRVHTQDQQVARVTTATSTNEADEPRLSSVHDAARDSAEELSPVFLNYPTAPDVECQVAPVTTTATANQADEPTHIIASNKEENRFYENNLEADDACKESKRSDLLPPPTMEDEDRDECPICLDDYDEENPQIVPECKHHYHLGCILEWMERSNTCPVCNKV</sequence>
<evidence type="ECO:0000256" key="7">
    <source>
        <dbReference type="ARBA" id="ARBA00022833"/>
    </source>
</evidence>
<evidence type="ECO:0000256" key="4">
    <source>
        <dbReference type="ARBA" id="ARBA00022723"/>
    </source>
</evidence>
<keyword evidence="6" id="KW-0833">Ubl conjugation pathway</keyword>
<evidence type="ECO:0000256" key="9">
    <source>
        <dbReference type="SAM" id="MobiDB-lite"/>
    </source>
</evidence>
<dbReference type="PROSITE" id="PS50089">
    <property type="entry name" value="ZF_RING_2"/>
    <property type="match status" value="1"/>
</dbReference>
<evidence type="ECO:0000259" key="10">
    <source>
        <dbReference type="PROSITE" id="PS50089"/>
    </source>
</evidence>
<keyword evidence="5 8" id="KW-0863">Zinc-finger</keyword>
<dbReference type="EC" id="2.3.2.27" evidence="2"/>
<keyword evidence="3" id="KW-0808">Transferase</keyword>
<dbReference type="Pfam" id="PF13639">
    <property type="entry name" value="zf-RING_2"/>
    <property type="match status" value="1"/>
</dbReference>
<dbReference type="AlphaFoldDB" id="A0A835HNV5"/>
<dbReference type="Proteomes" id="UP000631114">
    <property type="component" value="Unassembled WGS sequence"/>
</dbReference>